<organism evidence="1 2">
    <name type="scientific">Pistacia integerrima</name>
    <dbReference type="NCBI Taxonomy" id="434235"/>
    <lineage>
        <taxon>Eukaryota</taxon>
        <taxon>Viridiplantae</taxon>
        <taxon>Streptophyta</taxon>
        <taxon>Embryophyta</taxon>
        <taxon>Tracheophyta</taxon>
        <taxon>Spermatophyta</taxon>
        <taxon>Magnoliopsida</taxon>
        <taxon>eudicotyledons</taxon>
        <taxon>Gunneridae</taxon>
        <taxon>Pentapetalae</taxon>
        <taxon>rosids</taxon>
        <taxon>malvids</taxon>
        <taxon>Sapindales</taxon>
        <taxon>Anacardiaceae</taxon>
        <taxon>Pistacia</taxon>
    </lineage>
</organism>
<accession>A0ACC0Z7P5</accession>
<name>A0ACC0Z7P5_9ROSI</name>
<evidence type="ECO:0000313" key="2">
    <source>
        <dbReference type="Proteomes" id="UP001163603"/>
    </source>
</evidence>
<protein>
    <submittedName>
        <fullName evidence="1">Uncharacterized protein</fullName>
    </submittedName>
</protein>
<proteinExistence type="predicted"/>
<dbReference type="Proteomes" id="UP001163603">
    <property type="component" value="Chromosome 2"/>
</dbReference>
<reference evidence="2" key="1">
    <citation type="journal article" date="2023" name="G3 (Bethesda)">
        <title>Genome assembly and association tests identify interacting loci associated with vigor, precocity, and sex in interspecific pistachio rootstocks.</title>
        <authorList>
            <person name="Palmer W."/>
            <person name="Jacygrad E."/>
            <person name="Sagayaradj S."/>
            <person name="Cavanaugh K."/>
            <person name="Han R."/>
            <person name="Bertier L."/>
            <person name="Beede B."/>
            <person name="Kafkas S."/>
            <person name="Golino D."/>
            <person name="Preece J."/>
            <person name="Michelmore R."/>
        </authorList>
    </citation>
    <scope>NUCLEOTIDE SEQUENCE [LARGE SCALE GENOMIC DNA]</scope>
</reference>
<gene>
    <name evidence="1" type="ORF">Pint_15955</name>
</gene>
<keyword evidence="2" id="KW-1185">Reference proteome</keyword>
<comment type="caution">
    <text evidence="1">The sequence shown here is derived from an EMBL/GenBank/DDBJ whole genome shotgun (WGS) entry which is preliminary data.</text>
</comment>
<evidence type="ECO:0000313" key="1">
    <source>
        <dbReference type="EMBL" id="KAJ0047535.1"/>
    </source>
</evidence>
<sequence length="74" mass="8502">MYVESHEGKRSNNEVKADIRKDPDKKNVEPKEGSTSNPKTERMITSQRDSLVHLSKSKQSIRIGNAFQWWAIGM</sequence>
<dbReference type="EMBL" id="CM047737">
    <property type="protein sequence ID" value="KAJ0047535.1"/>
    <property type="molecule type" value="Genomic_DNA"/>
</dbReference>